<evidence type="ECO:0000313" key="3">
    <source>
        <dbReference type="EMBL" id="KAJ6248066.1"/>
    </source>
</evidence>
<evidence type="ECO:0000313" key="4">
    <source>
        <dbReference type="Proteomes" id="UP001150062"/>
    </source>
</evidence>
<protein>
    <submittedName>
        <fullName evidence="3">E3 sumo-protein ligase ranbp2-related</fullName>
    </submittedName>
</protein>
<dbReference type="InterPro" id="IPR011993">
    <property type="entry name" value="PH-like_dom_sf"/>
</dbReference>
<feature type="domain" description="RanBD1" evidence="2">
    <location>
        <begin position="20"/>
        <end position="144"/>
    </location>
</feature>
<comment type="caution">
    <text evidence="3">The sequence shown here is derived from an EMBL/GenBank/DDBJ whole genome shotgun (WGS) entry which is preliminary data.</text>
</comment>
<accession>A0ABQ8YU52</accession>
<sequence length="228" mass="27417">MSMQKSHEGEKQLLNINIKESKEYEQEEESKFKTRAKLYRFEKKENKWKERGVGDIQIFQHKTSKRCRVLMRREQTYKVCANHYPAKYIKFKQNEGNTKSWIYNAVDYSDGVAKDEILFIRFLKEESANKFKTVFEECVEINENLPKIEETTEETTEKKTEEKKETEEEKKETTEEKKETTEEKKETTEGTTEKKTEEKKETEEEKKEKTEGTTEKKTEEKKENEEKK</sequence>
<dbReference type="SMART" id="SM00160">
    <property type="entry name" value="RanBD"/>
    <property type="match status" value="1"/>
</dbReference>
<dbReference type="SUPFAM" id="SSF50729">
    <property type="entry name" value="PH domain-like"/>
    <property type="match status" value="1"/>
</dbReference>
<reference evidence="3" key="1">
    <citation type="submission" date="2022-08" db="EMBL/GenBank/DDBJ databases">
        <title>Novel sulfate-reducing endosymbionts in the free-living metamonad Anaeramoeba.</title>
        <authorList>
            <person name="Jerlstrom-Hultqvist J."/>
            <person name="Cepicka I."/>
            <person name="Gallot-Lavallee L."/>
            <person name="Salas-Leiva D."/>
            <person name="Curtis B.A."/>
            <person name="Zahonova K."/>
            <person name="Pipaliya S."/>
            <person name="Dacks J."/>
            <person name="Roger A.J."/>
        </authorList>
    </citation>
    <scope>NUCLEOTIDE SEQUENCE</scope>
    <source>
        <strain evidence="3">Schooner1</strain>
    </source>
</reference>
<dbReference type="PANTHER" id="PTHR23138">
    <property type="entry name" value="RAN BINDING PROTEIN"/>
    <property type="match status" value="1"/>
</dbReference>
<dbReference type="Gene3D" id="2.30.29.30">
    <property type="entry name" value="Pleckstrin-homology domain (PH domain)/Phosphotyrosine-binding domain (PTB)"/>
    <property type="match status" value="1"/>
</dbReference>
<organism evidence="3 4">
    <name type="scientific">Anaeramoeba flamelloides</name>
    <dbReference type="NCBI Taxonomy" id="1746091"/>
    <lineage>
        <taxon>Eukaryota</taxon>
        <taxon>Metamonada</taxon>
        <taxon>Anaeramoebidae</taxon>
        <taxon>Anaeramoeba</taxon>
    </lineage>
</organism>
<gene>
    <name evidence="3" type="ORF">M0813_18169</name>
</gene>
<evidence type="ECO:0000256" key="1">
    <source>
        <dbReference type="SAM" id="MobiDB-lite"/>
    </source>
</evidence>
<dbReference type="PANTHER" id="PTHR23138:SF87">
    <property type="entry name" value="E3 SUMO-PROTEIN LIGASE RANBP2"/>
    <property type="match status" value="1"/>
</dbReference>
<name>A0ABQ8YU52_9EUKA</name>
<dbReference type="InterPro" id="IPR045255">
    <property type="entry name" value="RanBP1-like"/>
</dbReference>
<proteinExistence type="predicted"/>
<keyword evidence="3" id="KW-0436">Ligase</keyword>
<dbReference type="Proteomes" id="UP001150062">
    <property type="component" value="Unassembled WGS sequence"/>
</dbReference>
<dbReference type="PROSITE" id="PS50196">
    <property type="entry name" value="RANBD1"/>
    <property type="match status" value="1"/>
</dbReference>
<keyword evidence="4" id="KW-1185">Reference proteome</keyword>
<dbReference type="EMBL" id="JAOAOG010000119">
    <property type="protein sequence ID" value="KAJ6248066.1"/>
    <property type="molecule type" value="Genomic_DNA"/>
</dbReference>
<dbReference type="Pfam" id="PF00638">
    <property type="entry name" value="Ran_BP1"/>
    <property type="match status" value="1"/>
</dbReference>
<dbReference type="InterPro" id="IPR000156">
    <property type="entry name" value="Ran_bind_dom"/>
</dbReference>
<evidence type="ECO:0000259" key="2">
    <source>
        <dbReference type="PROSITE" id="PS50196"/>
    </source>
</evidence>
<dbReference type="GO" id="GO:0016874">
    <property type="term" value="F:ligase activity"/>
    <property type="evidence" value="ECO:0007669"/>
    <property type="project" value="UniProtKB-KW"/>
</dbReference>
<feature type="region of interest" description="Disordered" evidence="1">
    <location>
        <begin position="146"/>
        <end position="228"/>
    </location>
</feature>